<feature type="domain" description="Peptidase C14 caspase" evidence="1">
    <location>
        <begin position="4"/>
        <end position="181"/>
    </location>
</feature>
<evidence type="ECO:0000313" key="2">
    <source>
        <dbReference type="EMBL" id="PAF27396.1"/>
    </source>
</evidence>
<dbReference type="GO" id="GO:0004197">
    <property type="term" value="F:cysteine-type endopeptidase activity"/>
    <property type="evidence" value="ECO:0007669"/>
    <property type="project" value="InterPro"/>
</dbReference>
<name>A0A268S646_SHOCL</name>
<reference evidence="2 3" key="1">
    <citation type="submission" date="2017-07" db="EMBL/GenBank/DDBJ databases">
        <title>Isolation and whole genome analysis of endospore-forming bacteria from heroin.</title>
        <authorList>
            <person name="Kalinowski J."/>
            <person name="Ahrens B."/>
            <person name="Al-Dilaimi A."/>
            <person name="Winkler A."/>
            <person name="Wibberg D."/>
            <person name="Schleenbecker U."/>
            <person name="Ruckert C."/>
            <person name="Wolfel R."/>
            <person name="Grass G."/>
        </authorList>
    </citation>
    <scope>NUCLEOTIDE SEQUENCE [LARGE SCALE GENOMIC DNA]</scope>
    <source>
        <strain evidence="2 3">7523-2</strain>
    </source>
</reference>
<evidence type="ECO:0000259" key="1">
    <source>
        <dbReference type="Pfam" id="PF00656"/>
    </source>
</evidence>
<dbReference type="InterPro" id="IPR052039">
    <property type="entry name" value="Caspase-related_regulators"/>
</dbReference>
<dbReference type="Proteomes" id="UP000216133">
    <property type="component" value="Unassembled WGS sequence"/>
</dbReference>
<comment type="caution">
    <text evidence="2">The sequence shown here is derived from an EMBL/GenBank/DDBJ whole genome shotgun (WGS) entry which is preliminary data.</text>
</comment>
<evidence type="ECO:0000313" key="3">
    <source>
        <dbReference type="Proteomes" id="UP000216133"/>
    </source>
</evidence>
<dbReference type="Pfam" id="PF00656">
    <property type="entry name" value="Peptidase_C14"/>
    <property type="match status" value="1"/>
</dbReference>
<accession>A0A268S646</accession>
<dbReference type="RefSeq" id="WP_095327809.1">
    <property type="nucleotide sequence ID" value="NZ_NPBS01000014.1"/>
</dbReference>
<dbReference type="Gene3D" id="3.40.50.1460">
    <property type="match status" value="1"/>
</dbReference>
<dbReference type="GO" id="GO:0006508">
    <property type="term" value="P:proteolysis"/>
    <property type="evidence" value="ECO:0007669"/>
    <property type="project" value="InterPro"/>
</dbReference>
<dbReference type="InterPro" id="IPR011600">
    <property type="entry name" value="Pept_C14_caspase"/>
</dbReference>
<dbReference type="EMBL" id="NPBS01000014">
    <property type="protein sequence ID" value="PAF27396.1"/>
    <property type="molecule type" value="Genomic_DNA"/>
</dbReference>
<dbReference type="AlphaFoldDB" id="A0A268S646"/>
<dbReference type="PANTHER" id="PTHR22576:SF37">
    <property type="entry name" value="MUCOSA-ASSOCIATED LYMPHOID TISSUE LYMPHOMA TRANSLOCATION PROTEIN 1"/>
    <property type="match status" value="1"/>
</dbReference>
<gene>
    <name evidence="2" type="ORF">CHH61_03495</name>
</gene>
<dbReference type="SUPFAM" id="SSF52129">
    <property type="entry name" value="Caspase-like"/>
    <property type="match status" value="1"/>
</dbReference>
<proteinExistence type="predicted"/>
<dbReference type="PANTHER" id="PTHR22576">
    <property type="entry name" value="MUCOSA ASSOCIATED LYMPHOID TISSUE LYMPHOMA TRANSLOCATION PROTEIN 1/PARACASPASE"/>
    <property type="match status" value="1"/>
</dbReference>
<organism evidence="2 3">
    <name type="scientific">Shouchella clausii</name>
    <name type="common">Alkalihalobacillus clausii</name>
    <dbReference type="NCBI Taxonomy" id="79880"/>
    <lineage>
        <taxon>Bacteria</taxon>
        <taxon>Bacillati</taxon>
        <taxon>Bacillota</taxon>
        <taxon>Bacilli</taxon>
        <taxon>Bacillales</taxon>
        <taxon>Bacillaceae</taxon>
        <taxon>Shouchella</taxon>
    </lineage>
</organism>
<sequence length="313" mass="34700">MRLRKALVVGLNDYENAPLEGCVNDAVKMQTILTKNGDGSPNFQVKPILGSSERSQLRRAIEELFQGENDVALFYFSGHGLLKSTGGYIVTTDAKSYDEGVSMEEIIKYANYSKAKDKIIILDCCHSGNMANIGPDQAISQLSDNMTVLTSSREDEFSMEQDGSGVFTSLLLDALEGGAADLRGNITPGSVYSYIDEALGAWEQRPVFKTNVSRFTSLRQVTPLIPLETLRKITKYFEDPTQEIALDPSFEDTEPGHNSDNVKIFKDLQKFVSKGLVVPVGEEHMYYAAMNSASCKLTALGYQYWRLVNENKL</sequence>
<protein>
    <submittedName>
        <fullName evidence="2">Peptidase C14</fullName>
    </submittedName>
</protein>
<dbReference type="InterPro" id="IPR029030">
    <property type="entry name" value="Caspase-like_dom_sf"/>
</dbReference>